<accession>A0ABT9JDC2</accession>
<name>A0ABT9JDC2_9RHOB</name>
<dbReference type="Proteomes" id="UP001224997">
    <property type="component" value="Unassembled WGS sequence"/>
</dbReference>
<organism evidence="1 2">
    <name type="scientific">Paracoccus spongiarum</name>
    <dbReference type="NCBI Taxonomy" id="3064387"/>
    <lineage>
        <taxon>Bacteria</taxon>
        <taxon>Pseudomonadati</taxon>
        <taxon>Pseudomonadota</taxon>
        <taxon>Alphaproteobacteria</taxon>
        <taxon>Rhodobacterales</taxon>
        <taxon>Paracoccaceae</taxon>
        <taxon>Paracoccus</taxon>
    </lineage>
</organism>
<protein>
    <recommendedName>
        <fullName evidence="3">Glyceraldehyde-3-phosphate dehydrogenase</fullName>
    </recommendedName>
</protein>
<keyword evidence="2" id="KW-1185">Reference proteome</keyword>
<evidence type="ECO:0008006" key="3">
    <source>
        <dbReference type="Google" id="ProtNLM"/>
    </source>
</evidence>
<evidence type="ECO:0000313" key="2">
    <source>
        <dbReference type="Proteomes" id="UP001224997"/>
    </source>
</evidence>
<evidence type="ECO:0000313" key="1">
    <source>
        <dbReference type="EMBL" id="MDP5307807.1"/>
    </source>
</evidence>
<proteinExistence type="predicted"/>
<sequence>MTNRIAIALALVIAAALVADRLWLHLDLPVLAGRRLNAVIETLSFWR</sequence>
<gene>
    <name evidence="1" type="ORF">Q5Y72_11975</name>
</gene>
<reference evidence="1 2" key="1">
    <citation type="submission" date="2023-08" db="EMBL/GenBank/DDBJ databases">
        <authorList>
            <person name="Park J.-S."/>
        </authorList>
    </citation>
    <scope>NUCLEOTIDE SEQUENCE [LARGE SCALE GENOMIC DNA]</scope>
    <source>
        <strain evidence="1 2">2205BS29-5</strain>
    </source>
</reference>
<comment type="caution">
    <text evidence="1">The sequence shown here is derived from an EMBL/GenBank/DDBJ whole genome shotgun (WGS) entry which is preliminary data.</text>
</comment>
<dbReference type="RefSeq" id="WP_305963658.1">
    <property type="nucleotide sequence ID" value="NZ_JAVAMQ010000010.1"/>
</dbReference>
<dbReference type="EMBL" id="JAVAMQ010000010">
    <property type="protein sequence ID" value="MDP5307807.1"/>
    <property type="molecule type" value="Genomic_DNA"/>
</dbReference>